<feature type="region of interest" description="Disordered" evidence="9">
    <location>
        <begin position="623"/>
        <end position="709"/>
    </location>
</feature>
<dbReference type="PRINTS" id="PR00056">
    <property type="entry name" value="HSFDOMAIN"/>
</dbReference>
<dbReference type="GO" id="GO:0003700">
    <property type="term" value="F:DNA-binding transcription factor activity"/>
    <property type="evidence" value="ECO:0007669"/>
    <property type="project" value="InterPro"/>
</dbReference>
<keyword evidence="4" id="KW-0805">Transcription regulation</keyword>
<evidence type="ECO:0000256" key="8">
    <source>
        <dbReference type="PROSITE-ProRule" id="PRU00169"/>
    </source>
</evidence>
<dbReference type="GO" id="GO:0000160">
    <property type="term" value="P:phosphorelay signal transduction system"/>
    <property type="evidence" value="ECO:0007669"/>
    <property type="project" value="UniProtKB-KW"/>
</dbReference>
<evidence type="ECO:0000313" key="11">
    <source>
        <dbReference type="EMBL" id="KAF9324143.1"/>
    </source>
</evidence>
<gene>
    <name evidence="11" type="primary">SKN7_1</name>
    <name evidence="11" type="ORF">BG006_000824</name>
</gene>
<dbReference type="InterPro" id="IPR036390">
    <property type="entry name" value="WH_DNA-bd_sf"/>
</dbReference>
<dbReference type="Gene3D" id="1.10.10.10">
    <property type="entry name" value="Winged helix-like DNA-binding domain superfamily/Winged helix DNA-binding domain"/>
    <property type="match status" value="1"/>
</dbReference>
<proteinExistence type="predicted"/>
<evidence type="ECO:0000256" key="5">
    <source>
        <dbReference type="ARBA" id="ARBA00023125"/>
    </source>
</evidence>
<evidence type="ECO:0000256" key="3">
    <source>
        <dbReference type="ARBA" id="ARBA00023012"/>
    </source>
</evidence>
<dbReference type="Proteomes" id="UP000696485">
    <property type="component" value="Unassembled WGS sequence"/>
</dbReference>
<keyword evidence="11" id="KW-0808">Transferase</keyword>
<sequence>MTASTVETHPSMDLVVNGLIVAPVLSGGSGAGAPDFVKKLYRMLEEKDHDPIVSWGRAGETFVVKEPNEFAKAILPKHFKHNNFASFVRQLNKYDFHKIKITEDSAKPYGDQAWEFQHPKFQVGKHELLEDIKRKTPNNKKLNPATAASPEDHMAVPDDYQTQVDQLLKTQADMQEELTQCKSKLDTQSRLMRNILKKLGYQSLDDGSVVSVHGKGSDSRDKSIKLTLSSKHSRSHGSNSKSRPEQISESHSPPLITSSMPMLPISSSSVSSSPTPFGVNGATSDFFNGTSSMVTSTPFSHPFVCPDPSLGAPVFTLGQLTTKKQDFSSKRPKLSAGKAAIRRSVTQKMSGERSSSDLSQAFPPTSSEDDNEGSNPIWSMPPRVLLVEDDDICRRLSTRFLQLLGCPFDVAEDGVAAVGKMSQQKYDIVLMDIMMPKLDGVSATTQIRQFDAMTPIISMTSNTTPNDIMNYFANGMNDILAKPFSNGSLLKMLEKHCQHLRHIKLGPGLLEDNNSISRSGEQQADRMFGGVGSGQGGMEFSMNYNGNNQGQNQNNRHNQNNQNNRMGMSLGLGGMLMLSNENPSSYPGGLKHGLDSNDDGNYDFGLADMSYDEMMDQMERFAATTQQQHSDHSAASSLSPDQIHHRSLHSQNNNTNNNSNNSNNSNNTPYSPLSLSPSQQYSPQQQHHPIRHPMPSSIPTPPSSNSSSMTLSIATSAAMGQGYDSGVMAYTPGFGHSQQQQQHHQQNFAHGNLPLSIKQEGGGYGPTFSPHHHPQNHLHHHQQHS</sequence>
<keyword evidence="2 8" id="KW-0597">Phosphoprotein</keyword>
<evidence type="ECO:0000256" key="9">
    <source>
        <dbReference type="SAM" id="MobiDB-lite"/>
    </source>
</evidence>
<feature type="compositionally biased region" description="Basic and acidic residues" evidence="9">
    <location>
        <begin position="215"/>
        <end position="224"/>
    </location>
</feature>
<dbReference type="PANTHER" id="PTHR45339:SF1">
    <property type="entry name" value="HYBRID SIGNAL TRANSDUCTION HISTIDINE KINASE J"/>
    <property type="match status" value="1"/>
</dbReference>
<dbReference type="SUPFAM" id="SSF52172">
    <property type="entry name" value="CheY-like"/>
    <property type="match status" value="1"/>
</dbReference>
<dbReference type="InterPro" id="IPR011006">
    <property type="entry name" value="CheY-like_superfamily"/>
</dbReference>
<dbReference type="GO" id="GO:0043565">
    <property type="term" value="F:sequence-specific DNA binding"/>
    <property type="evidence" value="ECO:0007669"/>
    <property type="project" value="InterPro"/>
</dbReference>
<name>A0A9P5SAY9_9FUNG</name>
<feature type="compositionally biased region" description="Low complexity" evidence="9">
    <location>
        <begin position="256"/>
        <end position="275"/>
    </location>
</feature>
<dbReference type="PROSITE" id="PS50110">
    <property type="entry name" value="RESPONSE_REGULATORY"/>
    <property type="match status" value="1"/>
</dbReference>
<dbReference type="FunFam" id="3.40.50.2300:FF:000212">
    <property type="entry name" value="Stress response regulator/HFS transcription factor"/>
    <property type="match status" value="1"/>
</dbReference>
<evidence type="ECO:0000256" key="4">
    <source>
        <dbReference type="ARBA" id="ARBA00023015"/>
    </source>
</evidence>
<feature type="region of interest" description="Disordered" evidence="9">
    <location>
        <begin position="207"/>
        <end position="275"/>
    </location>
</feature>
<keyword evidence="11" id="KW-0418">Kinase</keyword>
<organism evidence="11 12">
    <name type="scientific">Podila minutissima</name>
    <dbReference type="NCBI Taxonomy" id="64525"/>
    <lineage>
        <taxon>Eukaryota</taxon>
        <taxon>Fungi</taxon>
        <taxon>Fungi incertae sedis</taxon>
        <taxon>Mucoromycota</taxon>
        <taxon>Mortierellomycotina</taxon>
        <taxon>Mortierellomycetes</taxon>
        <taxon>Mortierellales</taxon>
        <taxon>Mortierellaceae</taxon>
        <taxon>Podila</taxon>
    </lineage>
</organism>
<dbReference type="FunFam" id="1.10.10.10:FF:000027">
    <property type="entry name" value="Heat shock transcription factor 1"/>
    <property type="match status" value="1"/>
</dbReference>
<evidence type="ECO:0000256" key="1">
    <source>
        <dbReference type="ARBA" id="ARBA00004123"/>
    </source>
</evidence>
<feature type="region of interest" description="Disordered" evidence="9">
    <location>
        <begin position="326"/>
        <end position="377"/>
    </location>
</feature>
<dbReference type="GO" id="GO:0005634">
    <property type="term" value="C:nucleus"/>
    <property type="evidence" value="ECO:0007669"/>
    <property type="project" value="UniProtKB-SubCell"/>
</dbReference>
<dbReference type="InterPro" id="IPR000232">
    <property type="entry name" value="HSF_DNA-bd"/>
</dbReference>
<dbReference type="Pfam" id="PF00447">
    <property type="entry name" value="HSF_DNA-bind"/>
    <property type="match status" value="1"/>
</dbReference>
<keyword evidence="12" id="KW-1185">Reference proteome</keyword>
<dbReference type="InterPro" id="IPR001789">
    <property type="entry name" value="Sig_transdc_resp-reg_receiver"/>
</dbReference>
<accession>A0A9P5SAY9</accession>
<dbReference type="EMBL" id="JAAAUY010001145">
    <property type="protein sequence ID" value="KAF9324143.1"/>
    <property type="molecule type" value="Genomic_DNA"/>
</dbReference>
<feature type="region of interest" description="Disordered" evidence="9">
    <location>
        <begin position="542"/>
        <end position="570"/>
    </location>
</feature>
<feature type="compositionally biased region" description="Low complexity" evidence="9">
    <location>
        <begin position="543"/>
        <end position="570"/>
    </location>
</feature>
<feature type="compositionally biased region" description="Low complexity" evidence="9">
    <location>
        <begin position="650"/>
        <end position="686"/>
    </location>
</feature>
<dbReference type="AlphaFoldDB" id="A0A9P5SAY9"/>
<comment type="caution">
    <text evidence="11">The sequence shown here is derived from an EMBL/GenBank/DDBJ whole genome shotgun (WGS) entry which is preliminary data.</text>
</comment>
<evidence type="ECO:0000256" key="2">
    <source>
        <dbReference type="ARBA" id="ARBA00022553"/>
    </source>
</evidence>
<evidence type="ECO:0000259" key="10">
    <source>
        <dbReference type="PROSITE" id="PS50110"/>
    </source>
</evidence>
<feature type="modified residue" description="4-aspartylphosphate" evidence="8">
    <location>
        <position position="432"/>
    </location>
</feature>
<dbReference type="SUPFAM" id="SSF46785">
    <property type="entry name" value="Winged helix' DNA-binding domain"/>
    <property type="match status" value="1"/>
</dbReference>
<protein>
    <submittedName>
        <fullName evidence="11">Kinase-regulated stress-responsive transcription factor skn7</fullName>
    </submittedName>
</protein>
<evidence type="ECO:0000256" key="6">
    <source>
        <dbReference type="ARBA" id="ARBA00023163"/>
    </source>
</evidence>
<keyword evidence="7" id="KW-0539">Nucleus</keyword>
<evidence type="ECO:0000313" key="12">
    <source>
        <dbReference type="Proteomes" id="UP000696485"/>
    </source>
</evidence>
<reference evidence="11" key="1">
    <citation type="journal article" date="2020" name="Fungal Divers.">
        <title>Resolving the Mortierellaceae phylogeny through synthesis of multi-gene phylogenetics and phylogenomics.</title>
        <authorList>
            <person name="Vandepol N."/>
            <person name="Liber J."/>
            <person name="Desiro A."/>
            <person name="Na H."/>
            <person name="Kennedy M."/>
            <person name="Barry K."/>
            <person name="Grigoriev I.V."/>
            <person name="Miller A.N."/>
            <person name="O'Donnell K."/>
            <person name="Stajich J.E."/>
            <person name="Bonito G."/>
        </authorList>
    </citation>
    <scope>NUCLEOTIDE SEQUENCE</scope>
    <source>
        <strain evidence="11">NVP1</strain>
    </source>
</reference>
<dbReference type="CDD" id="cd17546">
    <property type="entry name" value="REC_hyHK_CKI1_RcsC-like"/>
    <property type="match status" value="1"/>
</dbReference>
<keyword evidence="6" id="KW-0804">Transcription</keyword>
<feature type="domain" description="Response regulatory" evidence="10">
    <location>
        <begin position="383"/>
        <end position="497"/>
    </location>
</feature>
<feature type="compositionally biased region" description="Polar residues" evidence="9">
    <location>
        <begin position="356"/>
        <end position="366"/>
    </location>
</feature>
<evidence type="ECO:0000256" key="7">
    <source>
        <dbReference type="ARBA" id="ARBA00023242"/>
    </source>
</evidence>
<feature type="region of interest" description="Disordered" evidence="9">
    <location>
        <begin position="754"/>
        <end position="785"/>
    </location>
</feature>
<dbReference type="GO" id="GO:0016301">
    <property type="term" value="F:kinase activity"/>
    <property type="evidence" value="ECO:0007669"/>
    <property type="project" value="UniProtKB-KW"/>
</dbReference>
<dbReference type="Pfam" id="PF00072">
    <property type="entry name" value="Response_reg"/>
    <property type="match status" value="1"/>
</dbReference>
<dbReference type="SMART" id="SM00415">
    <property type="entry name" value="HSF"/>
    <property type="match status" value="1"/>
</dbReference>
<dbReference type="InterPro" id="IPR036388">
    <property type="entry name" value="WH-like_DNA-bd_sf"/>
</dbReference>
<keyword evidence="5" id="KW-0238">DNA-binding</keyword>
<keyword evidence="3" id="KW-0902">Two-component regulatory system</keyword>
<dbReference type="SMART" id="SM00448">
    <property type="entry name" value="REC"/>
    <property type="match status" value="1"/>
</dbReference>
<comment type="subcellular location">
    <subcellularLocation>
        <location evidence="1">Nucleus</location>
    </subcellularLocation>
</comment>
<dbReference type="PANTHER" id="PTHR45339">
    <property type="entry name" value="HYBRID SIGNAL TRANSDUCTION HISTIDINE KINASE J"/>
    <property type="match status" value="1"/>
</dbReference>
<feature type="compositionally biased region" description="Basic residues" evidence="9">
    <location>
        <begin position="770"/>
        <end position="785"/>
    </location>
</feature>
<dbReference type="Gene3D" id="3.40.50.2300">
    <property type="match status" value="1"/>
</dbReference>
<dbReference type="PROSITE" id="PS00434">
    <property type="entry name" value="HSF_DOMAIN"/>
    <property type="match status" value="1"/>
</dbReference>